<proteinExistence type="predicted"/>
<evidence type="ECO:0000313" key="2">
    <source>
        <dbReference type="Proteomes" id="UP001346149"/>
    </source>
</evidence>
<dbReference type="PANTHER" id="PTHR22774:SF11">
    <property type="entry name" value="CHOREIN N-TERMINAL DOMAIN-CONTAINING PROTEIN"/>
    <property type="match status" value="1"/>
</dbReference>
<dbReference type="EMBL" id="JAXQNO010000001">
    <property type="protein sequence ID" value="KAK4804681.1"/>
    <property type="molecule type" value="Genomic_DNA"/>
</dbReference>
<dbReference type="InterPro" id="IPR026728">
    <property type="entry name" value="BLTP3A/B"/>
</dbReference>
<comment type="caution">
    <text evidence="1">The sequence shown here is derived from an EMBL/GenBank/DDBJ whole genome shotgun (WGS) entry which is preliminary data.</text>
</comment>
<gene>
    <name evidence="1" type="ORF">SAY86_004498</name>
</gene>
<dbReference type="Pfam" id="PF24917">
    <property type="entry name" value="BLTP3A_B"/>
    <property type="match status" value="1"/>
</dbReference>
<evidence type="ECO:0008006" key="3">
    <source>
        <dbReference type="Google" id="ProtNLM"/>
    </source>
</evidence>
<dbReference type="AlphaFoldDB" id="A0AAN7N4N0"/>
<evidence type="ECO:0000313" key="1">
    <source>
        <dbReference type="EMBL" id="KAK4804681.1"/>
    </source>
</evidence>
<reference evidence="1 2" key="1">
    <citation type="journal article" date="2023" name="Hortic Res">
        <title>Pangenome of water caltrop reveals structural variations and asymmetric subgenome divergence after allopolyploidization.</title>
        <authorList>
            <person name="Zhang X."/>
            <person name="Chen Y."/>
            <person name="Wang L."/>
            <person name="Yuan Y."/>
            <person name="Fang M."/>
            <person name="Shi L."/>
            <person name="Lu R."/>
            <person name="Comes H.P."/>
            <person name="Ma Y."/>
            <person name="Chen Y."/>
            <person name="Huang G."/>
            <person name="Zhou Y."/>
            <person name="Zheng Z."/>
            <person name="Qiu Y."/>
        </authorList>
    </citation>
    <scope>NUCLEOTIDE SEQUENCE [LARGE SCALE GENOMIC DNA]</scope>
    <source>
        <strain evidence="1">F231</strain>
    </source>
</reference>
<keyword evidence="2" id="KW-1185">Reference proteome</keyword>
<dbReference type="Proteomes" id="UP001346149">
    <property type="component" value="Unassembled WGS sequence"/>
</dbReference>
<sequence>MESILARALEYTLKYWLKSFSRDQFKLQGRTVQLSNLDINGDALHSSMGLPPALNVTAAKVRKLVIVLPSSISNVQIEPILVQIDRLDLVLEENQDVEACRSPSSSSSSISSGWSSGYGFADKIADGMSVEINTVNLLLETRGEGSQKGGAAWASPMASITIRNLVLYTTNENWEVVNLKEARDFFSNSKFIYVFKKLEWESLSIDLLPHPDMFTESNLARAQEGEDLRDDDGAKRVFFGGERFIEGISGQAYITIKRTELNRPLGLEFQLYITAAVCPALSEPGLRALLRFLTGLYICLNRGDVDLKAQQGSVEAAGISMVSIVVDHIFLSIKDAEFQLDLLMQSLHFSRATVSDGESANNLTTVTIGGLFLRDTFSCPPCTLVQPSMQSPNESPQIPEFAKNFCPPIYPLGEADWQKIMGDPLISLYTLQVKPSPNPPSFASETFINCQPLMVYLQEESCLRISSFLADGIVIGPGAVLPDSSVNSFMFILRELDISFPLDMDEVYTPSNRNKTIPRSFFTGAKLRIEDMLFSESPSLKLTLLNLEKDPACFCFWEGQPIDASQKKWTAKAANLTLSLEASSSSFDKANPSPEVTSDIWRCVEVKDVRVEVSMATADGNPLTDVPPPGGIFRVGVACGQYLSNSSVEQLFFVLDLYAYIGKISEKIAVVGKNSRKSRHKDKHSSSKRLIDKVPSDTAVSLAVSDLQLRFLESSSLDIEGMPLVQFIGEGLSIKVSHRTLGGAIAVSSILRWDIIEIDCVDTESGLAFNSTENDQFMDSGKLRAVLWIDNKRGHGSSINSDLVPFLDVTIVQVIPFNEIDNESHSLSISASFSGIRLGGGMNYAESLLHRFGILGPDGKPGKDLLKGLENLSSTPLAKLLKAPPLATDDIQSDGREDFLHLSKPHNVDVTIELKDWLFALEGPNEMVDTWQDCGHADVSREERSWHMTFQSLQMSAKSKTEHRSGMNYKEKLNGVSKYPLESVIIGIEGLQALKPHAQKEILLPNAFTNGMKETVQTSGGVDVKARMVICEENYKGEMAEWMVESLKFSIKKPIEAVVTKEELQHLVHLCKSEADSMGRVIAGVICLLKLESSIGHAAMDQLRNLGSEGLDRIITPDKLSRVNSPRSFGLNSSRVNSPRSFGLNSPKLIGEASERSLLLTVASIEEAISDSRAKYASLKASLKGIGSAEVEQLGQSLEEVDVLLKQLRTQI</sequence>
<protein>
    <recommendedName>
        <fullName evidence="3">Chorein N-terminal domain-containing protein</fullName>
    </recommendedName>
</protein>
<name>A0AAN7N4N0_TRANT</name>
<accession>A0AAN7N4N0</accession>
<organism evidence="1 2">
    <name type="scientific">Trapa natans</name>
    <name type="common">Water chestnut</name>
    <dbReference type="NCBI Taxonomy" id="22666"/>
    <lineage>
        <taxon>Eukaryota</taxon>
        <taxon>Viridiplantae</taxon>
        <taxon>Streptophyta</taxon>
        <taxon>Embryophyta</taxon>
        <taxon>Tracheophyta</taxon>
        <taxon>Spermatophyta</taxon>
        <taxon>Magnoliopsida</taxon>
        <taxon>eudicotyledons</taxon>
        <taxon>Gunneridae</taxon>
        <taxon>Pentapetalae</taxon>
        <taxon>rosids</taxon>
        <taxon>malvids</taxon>
        <taxon>Myrtales</taxon>
        <taxon>Lythraceae</taxon>
        <taxon>Trapa</taxon>
    </lineage>
</organism>
<dbReference type="PANTHER" id="PTHR22774">
    <property type="entry name" value="CHOREIN N-TERMINAL DOMAIN-CONTAINING PROTEIN"/>
    <property type="match status" value="1"/>
</dbReference>